<accession>A0A088E4R1</accession>
<dbReference type="PANTHER" id="PTHR46623:SF6">
    <property type="entry name" value="ALPHA_BETA-HYDROLASES SUPERFAMILY PROTEIN"/>
    <property type="match status" value="1"/>
</dbReference>
<dbReference type="Pfam" id="PF01738">
    <property type="entry name" value="DLH"/>
    <property type="match status" value="1"/>
</dbReference>
<evidence type="ECO:0000313" key="3">
    <source>
        <dbReference type="Proteomes" id="UP000029084"/>
    </source>
</evidence>
<proteinExistence type="predicted"/>
<evidence type="ECO:0000313" key="2">
    <source>
        <dbReference type="EMBL" id="AIM27429.1"/>
    </source>
</evidence>
<sequence length="263" mass="29416">MSKLGMEEKVIKYSSFDGKEVEGFLVTGGNKAGIIVISEIWGITEYVRNVARRLAGLGFTALAPNLYSRDSEIFNERTISSVMRRFFSLPPEKRGDREALAKIVEGLTEQEKRIYQDLVVNRASTEDRMLKDLEHAFHYLKSLGLPKFGAIGFCMGGGLAFQLSTQVPLDATVVYYGRNPRTLEDIAKIKGPVLAHYAGEDSAINQGVPDMVRAMIQYKKELDMKIYPGTYHAFATEGGHVYNEAAAKDAWDRTVRFFTRVLG</sequence>
<dbReference type="OMA" id="FFAAIEW"/>
<gene>
    <name evidence="2" type="ORF">HA72_1285</name>
</gene>
<dbReference type="PANTHER" id="PTHR46623">
    <property type="entry name" value="CARBOXYMETHYLENEBUTENOLIDASE-RELATED"/>
    <property type="match status" value="1"/>
</dbReference>
<protein>
    <submittedName>
        <fullName evidence="2">Carboxymethylenebutenolidase</fullName>
        <ecNumber evidence="2">3.1.1.45</ecNumber>
    </submittedName>
</protein>
<organism evidence="2 3">
    <name type="scientific">Metallosphaera sedula</name>
    <dbReference type="NCBI Taxonomy" id="43687"/>
    <lineage>
        <taxon>Archaea</taxon>
        <taxon>Thermoproteota</taxon>
        <taxon>Thermoprotei</taxon>
        <taxon>Sulfolobales</taxon>
        <taxon>Sulfolobaceae</taxon>
        <taxon>Metallosphaera</taxon>
    </lineage>
</organism>
<dbReference type="Gene3D" id="3.40.50.1820">
    <property type="entry name" value="alpha/beta hydrolase"/>
    <property type="match status" value="1"/>
</dbReference>
<dbReference type="InterPro" id="IPR002925">
    <property type="entry name" value="Dienelactn_hydro"/>
</dbReference>
<keyword evidence="2" id="KW-0378">Hydrolase</keyword>
<dbReference type="InterPro" id="IPR029058">
    <property type="entry name" value="AB_hydrolase_fold"/>
</dbReference>
<feature type="domain" description="Dienelactone hydrolase" evidence="1">
    <location>
        <begin position="30"/>
        <end position="261"/>
    </location>
</feature>
<dbReference type="Proteomes" id="UP000029084">
    <property type="component" value="Chromosome"/>
</dbReference>
<reference evidence="2 3" key="1">
    <citation type="journal article" date="2014" name="J. Bacteriol.">
        <title>Role of an Archaeal PitA Transporter in the Copper and Arsenic Resistance of Metallosphaera sedula, an Extreme Thermoacidophile.</title>
        <authorList>
            <person name="McCarthy S."/>
            <person name="Ai C."/>
            <person name="Wheaton G."/>
            <person name="Tevatia R."/>
            <person name="Eckrich V."/>
            <person name="Kelly R."/>
            <person name="Blum P."/>
        </authorList>
    </citation>
    <scope>NUCLEOTIDE SEQUENCE [LARGE SCALE GENOMIC DNA]</scope>
    <source>
        <strain evidence="2 3">CuR1</strain>
    </source>
</reference>
<dbReference type="EC" id="3.1.1.45" evidence="2"/>
<dbReference type="GO" id="GO:0008806">
    <property type="term" value="F:carboxymethylenebutenolidase activity"/>
    <property type="evidence" value="ECO:0007669"/>
    <property type="project" value="UniProtKB-EC"/>
</dbReference>
<dbReference type="AlphaFoldDB" id="A0A088E4R1"/>
<name>A0A088E4R1_9CREN</name>
<dbReference type="EMBL" id="CP008822">
    <property type="protein sequence ID" value="AIM27429.1"/>
    <property type="molecule type" value="Genomic_DNA"/>
</dbReference>
<dbReference type="SUPFAM" id="SSF53474">
    <property type="entry name" value="alpha/beta-Hydrolases"/>
    <property type="match status" value="1"/>
</dbReference>
<dbReference type="InterPro" id="IPR051049">
    <property type="entry name" value="Dienelactone_hydrolase-like"/>
</dbReference>
<evidence type="ECO:0000259" key="1">
    <source>
        <dbReference type="Pfam" id="PF01738"/>
    </source>
</evidence>